<dbReference type="Proteomes" id="UP001331761">
    <property type="component" value="Unassembled WGS sequence"/>
</dbReference>
<evidence type="ECO:0000313" key="4">
    <source>
        <dbReference type="Proteomes" id="UP001331761"/>
    </source>
</evidence>
<evidence type="ECO:0000313" key="3">
    <source>
        <dbReference type="EMBL" id="KAK5985208.1"/>
    </source>
</evidence>
<dbReference type="AlphaFoldDB" id="A0AAN8EV75"/>
<reference evidence="1 4" key="1">
    <citation type="submission" date="2019-10" db="EMBL/GenBank/DDBJ databases">
        <title>Assembly and Annotation for the nematode Trichostrongylus colubriformis.</title>
        <authorList>
            <person name="Martin J."/>
        </authorList>
    </citation>
    <scope>NUCLEOTIDE SEQUENCE [LARGE SCALE GENOMIC DNA]</scope>
    <source>
        <strain evidence="1">G859</strain>
        <tissue evidence="1">Whole worm</tissue>
    </source>
</reference>
<keyword evidence="4" id="KW-1185">Reference proteome</keyword>
<dbReference type="EMBL" id="WIXE01001975">
    <property type="protein sequence ID" value="KAK5985208.1"/>
    <property type="molecule type" value="Genomic_DNA"/>
</dbReference>
<dbReference type="EMBL" id="WIXE01022539">
    <property type="protein sequence ID" value="KAK5967391.1"/>
    <property type="molecule type" value="Genomic_DNA"/>
</dbReference>
<proteinExistence type="predicted"/>
<organism evidence="1 4">
    <name type="scientific">Trichostrongylus colubriformis</name>
    <name type="common">Black scour worm</name>
    <dbReference type="NCBI Taxonomy" id="6319"/>
    <lineage>
        <taxon>Eukaryota</taxon>
        <taxon>Metazoa</taxon>
        <taxon>Ecdysozoa</taxon>
        <taxon>Nematoda</taxon>
        <taxon>Chromadorea</taxon>
        <taxon>Rhabditida</taxon>
        <taxon>Rhabditina</taxon>
        <taxon>Rhabditomorpha</taxon>
        <taxon>Strongyloidea</taxon>
        <taxon>Trichostrongylidae</taxon>
        <taxon>Trichostrongylus</taxon>
    </lineage>
</organism>
<sequence>MAQYEPLLDDELLQTELLKTLDHKSDLIRLKFDEFASAITARIEQFEATIVKLSSIHHSLEELRSFKPALEKLAERTTPRSACIFCTMEENEDSHPSGRCPRFPNTYARTFQVSKMGLCGQCLKPAHDAVCKVLCGVCRQPHNALLCPSKANAFIKKRKF</sequence>
<gene>
    <name evidence="1" type="ORF">GCK32_012643</name>
    <name evidence="2" type="ORF">GCK32_022723</name>
    <name evidence="3" type="ORF">GCK32_022763</name>
</gene>
<dbReference type="EMBL" id="WIXE01017425">
    <property type="protein sequence ID" value="KAK5971754.1"/>
    <property type="molecule type" value="Genomic_DNA"/>
</dbReference>
<evidence type="ECO:0000313" key="1">
    <source>
        <dbReference type="EMBL" id="KAK5967391.1"/>
    </source>
</evidence>
<protein>
    <submittedName>
        <fullName evidence="1">Uncharacterized protein</fullName>
    </submittedName>
</protein>
<evidence type="ECO:0000313" key="2">
    <source>
        <dbReference type="EMBL" id="KAK5971754.1"/>
    </source>
</evidence>
<name>A0AAN8EV75_TRICO</name>
<comment type="caution">
    <text evidence="1">The sequence shown here is derived from an EMBL/GenBank/DDBJ whole genome shotgun (WGS) entry which is preliminary data.</text>
</comment>
<accession>A0AAN8EV75</accession>